<dbReference type="PROSITE" id="PS00409">
    <property type="entry name" value="PROKAR_NTER_METHYL"/>
    <property type="match status" value="1"/>
</dbReference>
<dbReference type="NCBIfam" id="TIGR02532">
    <property type="entry name" value="IV_pilin_GFxxxE"/>
    <property type="match status" value="1"/>
</dbReference>
<dbReference type="AlphaFoldDB" id="A0A517Z609"/>
<dbReference type="NCBIfam" id="TIGR04294">
    <property type="entry name" value="pre_pil_HX9DG"/>
    <property type="match status" value="1"/>
</dbReference>
<dbReference type="Proteomes" id="UP000320496">
    <property type="component" value="Chromosome"/>
</dbReference>
<dbReference type="EMBL" id="CP036275">
    <property type="protein sequence ID" value="QDU37938.1"/>
    <property type="molecule type" value="Genomic_DNA"/>
</dbReference>
<name>A0A517Z609_9PLAN</name>
<feature type="domain" description="DUF1559" evidence="2">
    <location>
        <begin position="35"/>
        <end position="319"/>
    </location>
</feature>
<dbReference type="PANTHER" id="PTHR30093">
    <property type="entry name" value="GENERAL SECRETION PATHWAY PROTEIN G"/>
    <property type="match status" value="1"/>
</dbReference>
<keyword evidence="4" id="KW-1185">Reference proteome</keyword>
<evidence type="ECO:0000256" key="1">
    <source>
        <dbReference type="SAM" id="Phobius"/>
    </source>
</evidence>
<feature type="transmembrane region" description="Helical" evidence="1">
    <location>
        <begin position="12"/>
        <end position="34"/>
    </location>
</feature>
<protein>
    <submittedName>
        <fullName evidence="3">Type II secretion system protein G</fullName>
    </submittedName>
</protein>
<dbReference type="KEGG" id="mri:Mal4_22570"/>
<gene>
    <name evidence="3" type="primary">xcpT_26</name>
    <name evidence="3" type="ORF">Mal4_22570</name>
</gene>
<dbReference type="OrthoDB" id="254858at2"/>
<dbReference type="SUPFAM" id="SSF54523">
    <property type="entry name" value="Pili subunits"/>
    <property type="match status" value="1"/>
</dbReference>
<dbReference type="Pfam" id="PF07596">
    <property type="entry name" value="SBP_bac_10"/>
    <property type="match status" value="1"/>
</dbReference>
<reference evidence="3 4" key="1">
    <citation type="submission" date="2019-02" db="EMBL/GenBank/DDBJ databases">
        <title>Deep-cultivation of Planctomycetes and their phenomic and genomic characterization uncovers novel biology.</title>
        <authorList>
            <person name="Wiegand S."/>
            <person name="Jogler M."/>
            <person name="Boedeker C."/>
            <person name="Pinto D."/>
            <person name="Vollmers J."/>
            <person name="Rivas-Marin E."/>
            <person name="Kohn T."/>
            <person name="Peeters S.H."/>
            <person name="Heuer A."/>
            <person name="Rast P."/>
            <person name="Oberbeckmann S."/>
            <person name="Bunk B."/>
            <person name="Jeske O."/>
            <person name="Meyerdierks A."/>
            <person name="Storesund J.E."/>
            <person name="Kallscheuer N."/>
            <person name="Luecker S."/>
            <person name="Lage O.M."/>
            <person name="Pohl T."/>
            <person name="Merkel B.J."/>
            <person name="Hornburger P."/>
            <person name="Mueller R.-W."/>
            <person name="Bruemmer F."/>
            <person name="Labrenz M."/>
            <person name="Spormann A.M."/>
            <person name="Op den Camp H."/>
            <person name="Overmann J."/>
            <person name="Amann R."/>
            <person name="Jetten M.S.M."/>
            <person name="Mascher T."/>
            <person name="Medema M.H."/>
            <person name="Devos D.P."/>
            <person name="Kaster A.-K."/>
            <person name="Ovreas L."/>
            <person name="Rohde M."/>
            <person name="Galperin M.Y."/>
            <person name="Jogler C."/>
        </authorList>
    </citation>
    <scope>NUCLEOTIDE SEQUENCE [LARGE SCALE GENOMIC DNA]</scope>
    <source>
        <strain evidence="3 4">Mal4</strain>
    </source>
</reference>
<evidence type="ECO:0000259" key="2">
    <source>
        <dbReference type="Pfam" id="PF07596"/>
    </source>
</evidence>
<sequence>MRERRFRRRGFTLIELLVVIAIIAILIALLLPAVQQAREAARRTQCKNNLKQLGLALHNYADANRYLPPGAAVDLTVTSTGNNGSWGVHGRLLPYLEQGNLYNNVDLSIAWDFQTAIDGLKIPTFGCPSDPGSDQLRDPGGGKSKLYPTNYGFNYGTWFVFNPANGQGGNGAFYPNSKLSFAAFVDGTTNTLLAADVKAWQPYTRNGGPASTTIPQTIADAEAAVASGAQYKNTGHTEWPDGRVHHTGVTTTLTPNSRVEYDNGTEIVDADFNSWQEGKDGSAGSPTYAIITSRSFHEGTVNVALIDGSARSVSENIDLGLWRALGTRNQGEVISEF</sequence>
<dbReference type="Gene3D" id="3.30.700.10">
    <property type="entry name" value="Glycoprotein, Type 4 Pilin"/>
    <property type="match status" value="1"/>
</dbReference>
<keyword evidence="1" id="KW-1133">Transmembrane helix</keyword>
<dbReference type="InterPro" id="IPR011453">
    <property type="entry name" value="DUF1559"/>
</dbReference>
<dbReference type="PANTHER" id="PTHR30093:SF2">
    <property type="entry name" value="TYPE II SECRETION SYSTEM PROTEIN H"/>
    <property type="match status" value="1"/>
</dbReference>
<dbReference type="InterPro" id="IPR045584">
    <property type="entry name" value="Pilin-like"/>
</dbReference>
<evidence type="ECO:0000313" key="3">
    <source>
        <dbReference type="EMBL" id="QDU37938.1"/>
    </source>
</evidence>
<organism evidence="3 4">
    <name type="scientific">Maioricimonas rarisocia</name>
    <dbReference type="NCBI Taxonomy" id="2528026"/>
    <lineage>
        <taxon>Bacteria</taxon>
        <taxon>Pseudomonadati</taxon>
        <taxon>Planctomycetota</taxon>
        <taxon>Planctomycetia</taxon>
        <taxon>Planctomycetales</taxon>
        <taxon>Planctomycetaceae</taxon>
        <taxon>Maioricimonas</taxon>
    </lineage>
</organism>
<accession>A0A517Z609</accession>
<dbReference type="InterPro" id="IPR027558">
    <property type="entry name" value="Pre_pil_HX9DG_C"/>
</dbReference>
<dbReference type="InterPro" id="IPR012902">
    <property type="entry name" value="N_methyl_site"/>
</dbReference>
<evidence type="ECO:0000313" key="4">
    <source>
        <dbReference type="Proteomes" id="UP000320496"/>
    </source>
</evidence>
<keyword evidence="1" id="KW-0812">Transmembrane</keyword>
<keyword evidence="1" id="KW-0472">Membrane</keyword>
<dbReference type="Pfam" id="PF07963">
    <property type="entry name" value="N_methyl"/>
    <property type="match status" value="1"/>
</dbReference>
<dbReference type="RefSeq" id="WP_145369255.1">
    <property type="nucleotide sequence ID" value="NZ_CP036275.1"/>
</dbReference>
<proteinExistence type="predicted"/>